<organism evidence="1 2">
    <name type="scientific">Xenoophorus captivus</name>
    <dbReference type="NCBI Taxonomy" id="1517983"/>
    <lineage>
        <taxon>Eukaryota</taxon>
        <taxon>Metazoa</taxon>
        <taxon>Chordata</taxon>
        <taxon>Craniata</taxon>
        <taxon>Vertebrata</taxon>
        <taxon>Euteleostomi</taxon>
        <taxon>Actinopterygii</taxon>
        <taxon>Neopterygii</taxon>
        <taxon>Teleostei</taxon>
        <taxon>Neoteleostei</taxon>
        <taxon>Acanthomorphata</taxon>
        <taxon>Ovalentaria</taxon>
        <taxon>Atherinomorphae</taxon>
        <taxon>Cyprinodontiformes</taxon>
        <taxon>Goodeidae</taxon>
        <taxon>Xenoophorus</taxon>
    </lineage>
</organism>
<sequence>MENNADFGCNKIKEESGQLYGFSDWLIKDEKSVNNYCHWAVIDEVVGAQKAQKPGQEVFLSTMDTIKLLIQTLVLEKLLPWERKTGSYTSKRCFQT</sequence>
<keyword evidence="2" id="KW-1185">Reference proteome</keyword>
<protein>
    <submittedName>
        <fullName evidence="1">Uncharacterized protein</fullName>
    </submittedName>
</protein>
<comment type="caution">
    <text evidence="1">The sequence shown here is derived from an EMBL/GenBank/DDBJ whole genome shotgun (WGS) entry which is preliminary data.</text>
</comment>
<reference evidence="1 2" key="1">
    <citation type="submission" date="2021-06" db="EMBL/GenBank/DDBJ databases">
        <authorList>
            <person name="Palmer J.M."/>
        </authorList>
    </citation>
    <scope>NUCLEOTIDE SEQUENCE [LARGE SCALE GENOMIC DNA]</scope>
    <source>
        <strain evidence="1 2">XC_2019</strain>
        <tissue evidence="1">Muscle</tissue>
    </source>
</reference>
<name>A0ABV0R8P3_9TELE</name>
<dbReference type="EMBL" id="JAHRIN010036591">
    <property type="protein sequence ID" value="MEQ2204514.1"/>
    <property type="molecule type" value="Genomic_DNA"/>
</dbReference>
<gene>
    <name evidence="1" type="ORF">XENOCAPTIV_014377</name>
</gene>
<accession>A0ABV0R8P3</accession>
<proteinExistence type="predicted"/>
<dbReference type="Proteomes" id="UP001434883">
    <property type="component" value="Unassembled WGS sequence"/>
</dbReference>
<evidence type="ECO:0000313" key="2">
    <source>
        <dbReference type="Proteomes" id="UP001434883"/>
    </source>
</evidence>
<evidence type="ECO:0000313" key="1">
    <source>
        <dbReference type="EMBL" id="MEQ2204514.1"/>
    </source>
</evidence>